<comment type="caution">
    <text evidence="1">The sequence shown here is derived from an EMBL/GenBank/DDBJ whole genome shotgun (WGS) entry which is preliminary data.</text>
</comment>
<organism evidence="1 2">
    <name type="scientific">Streptomyces hydrogenans</name>
    <dbReference type="NCBI Taxonomy" id="1873719"/>
    <lineage>
        <taxon>Bacteria</taxon>
        <taxon>Bacillati</taxon>
        <taxon>Actinomycetota</taxon>
        <taxon>Actinomycetes</taxon>
        <taxon>Kitasatosporales</taxon>
        <taxon>Streptomycetaceae</taxon>
        <taxon>Streptomyces</taxon>
    </lineage>
</organism>
<accession>A0ABQ3PJM4</accession>
<dbReference type="Proteomes" id="UP001052739">
    <property type="component" value="Unassembled WGS sequence"/>
</dbReference>
<keyword evidence="2" id="KW-1185">Reference proteome</keyword>
<name>A0ABQ3PJM4_9ACTN</name>
<protein>
    <submittedName>
        <fullName evidence="1">Uncharacterized protein</fullName>
    </submittedName>
</protein>
<sequence>MSEQLTAYTVVLDWDSSRGMADAVAFRVWATDPMDARVKADEAASSEYGEDADCLYGVMIFEGHPAACRD</sequence>
<gene>
    <name evidence="1" type="ORF">Shyd_65970</name>
</gene>
<dbReference type="EMBL" id="BNDW01000068">
    <property type="protein sequence ID" value="GHI25226.1"/>
    <property type="molecule type" value="Genomic_DNA"/>
</dbReference>
<proteinExistence type="predicted"/>
<dbReference type="RefSeq" id="WP_190222753.1">
    <property type="nucleotide sequence ID" value="NZ_BNBS01000020.1"/>
</dbReference>
<evidence type="ECO:0000313" key="1">
    <source>
        <dbReference type="EMBL" id="GHI25226.1"/>
    </source>
</evidence>
<reference evidence="1" key="1">
    <citation type="submission" date="2024-05" db="EMBL/GenBank/DDBJ databases">
        <title>Whole genome shotgun sequence of Streptomyces hydrogenans NBRC 13475.</title>
        <authorList>
            <person name="Komaki H."/>
            <person name="Tamura T."/>
        </authorList>
    </citation>
    <scope>NUCLEOTIDE SEQUENCE</scope>
    <source>
        <strain evidence="1">NBRC 13475</strain>
    </source>
</reference>
<evidence type="ECO:0000313" key="2">
    <source>
        <dbReference type="Proteomes" id="UP001052739"/>
    </source>
</evidence>